<dbReference type="Gene3D" id="3.40.50.11540">
    <property type="entry name" value="NADH-ubiquinone oxidoreductase 51kDa subunit"/>
    <property type="match status" value="1"/>
</dbReference>
<evidence type="ECO:0000256" key="3">
    <source>
        <dbReference type="ARBA" id="ARBA00022723"/>
    </source>
</evidence>
<dbReference type="Gene3D" id="3.30.70.20">
    <property type="match status" value="1"/>
</dbReference>
<dbReference type="InterPro" id="IPR017900">
    <property type="entry name" value="4Fe4S_Fe_S_CS"/>
</dbReference>
<comment type="caution">
    <text evidence="7">The sequence shown here is derived from an EMBL/GenBank/DDBJ whole genome shotgun (WGS) entry which is preliminary data.</text>
</comment>
<dbReference type="InterPro" id="IPR037207">
    <property type="entry name" value="Nuop51_4Fe4S-bd_sf"/>
</dbReference>
<keyword evidence="2" id="KW-0004">4Fe-4S</keyword>
<dbReference type="GO" id="GO:0051539">
    <property type="term" value="F:4 iron, 4 sulfur cluster binding"/>
    <property type="evidence" value="ECO:0007669"/>
    <property type="project" value="UniProtKB-KW"/>
</dbReference>
<evidence type="ECO:0000313" key="7">
    <source>
        <dbReference type="EMBL" id="TYK34501.1"/>
    </source>
</evidence>
<dbReference type="Proteomes" id="UP000324383">
    <property type="component" value="Unassembled WGS sequence"/>
</dbReference>
<organism evidence="7 8">
    <name type="scientific">Bacteroides pyogenes</name>
    <dbReference type="NCBI Taxonomy" id="310300"/>
    <lineage>
        <taxon>Bacteria</taxon>
        <taxon>Pseudomonadati</taxon>
        <taxon>Bacteroidota</taxon>
        <taxon>Bacteroidia</taxon>
        <taxon>Bacteroidales</taxon>
        <taxon>Bacteroidaceae</taxon>
        <taxon>Bacteroides</taxon>
    </lineage>
</organism>
<dbReference type="InterPro" id="IPR017896">
    <property type="entry name" value="4Fe4S_Fe-S-bd"/>
</dbReference>
<dbReference type="Pfam" id="PF01257">
    <property type="entry name" value="2Fe-2S_thioredx"/>
    <property type="match status" value="1"/>
</dbReference>
<dbReference type="Pfam" id="PF10531">
    <property type="entry name" value="SLBB"/>
    <property type="match status" value="1"/>
</dbReference>
<feature type="domain" description="4Fe-4S ferredoxin-type" evidence="6">
    <location>
        <begin position="578"/>
        <end position="607"/>
    </location>
</feature>
<dbReference type="Gene3D" id="3.40.30.10">
    <property type="entry name" value="Glutaredoxin"/>
    <property type="match status" value="1"/>
</dbReference>
<dbReference type="GO" id="GO:0046872">
    <property type="term" value="F:metal ion binding"/>
    <property type="evidence" value="ECO:0007669"/>
    <property type="project" value="UniProtKB-KW"/>
</dbReference>
<keyword evidence="5" id="KW-0411">Iron-sulfur</keyword>
<dbReference type="SUPFAM" id="SSF142019">
    <property type="entry name" value="Nqo1 FMN-binding domain-like"/>
    <property type="match status" value="1"/>
</dbReference>
<accession>A0A5D3FVA5</accession>
<sequence>MKLLSIYDLQTIRKRAAHALLLREESNKKLVEESCGLAAGTEHLQILTCEGTGCKASSSHTIRENLKKAIEKNGIADKVEVITVGCFGFCEKGPIVKIIPDNTFYTEVTPEDAEEIINEHIIGGHKVERLLYEDPKTQKAVSDSKHMDFYRKQMRVALRNCGFIDPENIEEYIARDGYFALADCLLQKQPMDVIDLIKRSGLRGRGGGGFPTGLKWEFAHKQESDIKYVVCNADEGDPGAFMDRSIMEGDPHSIVEAMAICGYSIGSSKGLVYIRAEYPLAIQRLKKAIEQAQKYGLLGANILGTDFSFDIEIRYGAGAFVCGEETALIHSMEGKRGEPTLKPPYPAECGYQGKPTNVNNVETLANIPVILTKGYEWFASIGTERSKGTKVFALAGKINNVGLIEVPMGTTLREVIYEIGGGIKDGKKFKAVQTGGPSGGCLTEKHLDTPIDFDNLLAAGSMMGSGGMIVMDEDDCMVSVARFYLDFTVEESCGKCTPCRIGNKRLLEILNKITEGKGNEKDLEMLSTLGRVIKDTALCGLGQTSPNPVLSTIDNFHDEYMEHVRDKTCRSKRCKALLTYTINPELCIGCHLCAKHCPADAISGTVRKPHVINPDMCIKCGMCMARCKFKAILVC</sequence>
<dbReference type="InterPro" id="IPR019575">
    <property type="entry name" value="Nuop51_4Fe4S-bd"/>
</dbReference>
<dbReference type="PROSITE" id="PS00645">
    <property type="entry name" value="COMPLEX1_51K_2"/>
    <property type="match status" value="1"/>
</dbReference>
<protein>
    <submittedName>
        <fullName evidence="7">NADH-quinone oxidoreductase subunit NuoF</fullName>
    </submittedName>
</protein>
<dbReference type="Gene3D" id="1.20.1440.230">
    <property type="entry name" value="NADH-ubiquinone oxidoreductase 51kDa subunit, iron-sulphur binding domain"/>
    <property type="match status" value="1"/>
</dbReference>
<evidence type="ECO:0000256" key="1">
    <source>
        <dbReference type="ARBA" id="ARBA00007523"/>
    </source>
</evidence>
<dbReference type="Gene3D" id="6.10.250.1450">
    <property type="match status" value="1"/>
</dbReference>
<dbReference type="PROSITE" id="PS00198">
    <property type="entry name" value="4FE4S_FER_1"/>
    <property type="match status" value="1"/>
</dbReference>
<dbReference type="SUPFAM" id="SSF54862">
    <property type="entry name" value="4Fe-4S ferredoxins"/>
    <property type="match status" value="1"/>
</dbReference>
<evidence type="ECO:0000313" key="8">
    <source>
        <dbReference type="Proteomes" id="UP000324383"/>
    </source>
</evidence>
<comment type="similarity">
    <text evidence="1">Belongs to the complex I 51 kDa subunit family.</text>
</comment>
<dbReference type="GO" id="GO:0010181">
    <property type="term" value="F:FMN binding"/>
    <property type="evidence" value="ECO:0007669"/>
    <property type="project" value="InterPro"/>
</dbReference>
<dbReference type="InterPro" id="IPR036249">
    <property type="entry name" value="Thioredoxin-like_sf"/>
</dbReference>
<dbReference type="RefSeq" id="WP_027326147.1">
    <property type="nucleotide sequence ID" value="NZ_CAMBON010000002.1"/>
</dbReference>
<dbReference type="InterPro" id="IPR037225">
    <property type="entry name" value="Nuo51_FMN-bd_sf"/>
</dbReference>
<dbReference type="Pfam" id="PF00037">
    <property type="entry name" value="Fer4"/>
    <property type="match status" value="2"/>
</dbReference>
<keyword evidence="4" id="KW-0408">Iron</keyword>
<dbReference type="Pfam" id="PF10589">
    <property type="entry name" value="NADH_4Fe-4S"/>
    <property type="match status" value="1"/>
</dbReference>
<proteinExistence type="inferred from homology"/>
<dbReference type="AlphaFoldDB" id="A0A5D3FVA5"/>
<dbReference type="InterPro" id="IPR011538">
    <property type="entry name" value="Nuo51_FMN-bd"/>
</dbReference>
<dbReference type="PROSITE" id="PS51379">
    <property type="entry name" value="4FE4S_FER_2"/>
    <property type="match status" value="2"/>
</dbReference>
<keyword evidence="3" id="KW-0479">Metal-binding</keyword>
<reference evidence="7 8" key="1">
    <citation type="submission" date="2019-07" db="EMBL/GenBank/DDBJ databases">
        <title>Draft Genome Sequences of Bacteroides pyogenes Strains Isolated from the Uterus Holstein Dairy Cows with Metritis.</title>
        <authorList>
            <person name="Cunha F."/>
            <person name="Galvao K.N."/>
            <person name="Jeon S.J."/>
            <person name="Jeong K.C."/>
        </authorList>
    </citation>
    <scope>NUCLEOTIDE SEQUENCE [LARGE SCALE GENOMIC DNA]</scope>
    <source>
        <strain evidence="7 8">KG-31</strain>
    </source>
</reference>
<dbReference type="FunFam" id="3.40.50.11540:FF:000001">
    <property type="entry name" value="NADH dehydrogenase [ubiquinone] flavoprotein 1, mitochondrial"/>
    <property type="match status" value="1"/>
</dbReference>
<dbReference type="PANTHER" id="PTHR43578:SF3">
    <property type="entry name" value="NADH-QUINONE OXIDOREDUCTASE SUBUNIT F"/>
    <property type="match status" value="1"/>
</dbReference>
<dbReference type="FunFam" id="1.20.1440.230:FF:000001">
    <property type="entry name" value="Mitochondrial NADH dehydrogenase flavoprotein 1"/>
    <property type="match status" value="1"/>
</dbReference>
<name>A0A5D3FVA5_9BACE</name>
<evidence type="ECO:0000259" key="6">
    <source>
        <dbReference type="PROSITE" id="PS51379"/>
    </source>
</evidence>
<dbReference type="CDD" id="cd02980">
    <property type="entry name" value="TRX_Fd_family"/>
    <property type="match status" value="1"/>
</dbReference>
<dbReference type="SUPFAM" id="SSF142984">
    <property type="entry name" value="Nqo1 middle domain-like"/>
    <property type="match status" value="1"/>
</dbReference>
<feature type="domain" description="4Fe-4S ferredoxin-type" evidence="6">
    <location>
        <begin position="608"/>
        <end position="635"/>
    </location>
</feature>
<evidence type="ECO:0000256" key="4">
    <source>
        <dbReference type="ARBA" id="ARBA00023004"/>
    </source>
</evidence>
<dbReference type="GO" id="GO:0008137">
    <property type="term" value="F:NADH dehydrogenase (ubiquinone) activity"/>
    <property type="evidence" value="ECO:0007669"/>
    <property type="project" value="InterPro"/>
</dbReference>
<keyword evidence="8" id="KW-1185">Reference proteome</keyword>
<evidence type="ECO:0000256" key="2">
    <source>
        <dbReference type="ARBA" id="ARBA00022485"/>
    </source>
</evidence>
<dbReference type="EMBL" id="VKLW01000007">
    <property type="protein sequence ID" value="TYK34501.1"/>
    <property type="molecule type" value="Genomic_DNA"/>
</dbReference>
<dbReference type="Pfam" id="PF01512">
    <property type="entry name" value="Complex1_51K"/>
    <property type="match status" value="1"/>
</dbReference>
<evidence type="ECO:0000256" key="5">
    <source>
        <dbReference type="ARBA" id="ARBA00023014"/>
    </source>
</evidence>
<dbReference type="InterPro" id="IPR001949">
    <property type="entry name" value="NADH-UbQ_OxRdtase_51kDa_CS"/>
</dbReference>
<dbReference type="SUPFAM" id="SSF52833">
    <property type="entry name" value="Thioredoxin-like"/>
    <property type="match status" value="1"/>
</dbReference>
<gene>
    <name evidence="7" type="ORF">FNJ60_04385</name>
</gene>
<dbReference type="InterPro" id="IPR019554">
    <property type="entry name" value="Soluble_ligand-bd"/>
</dbReference>
<dbReference type="SUPFAM" id="SSF140490">
    <property type="entry name" value="Nqo1C-terminal domain-like"/>
    <property type="match status" value="1"/>
</dbReference>
<dbReference type="FunFam" id="3.10.20.600:FF:000007">
    <property type="entry name" value="NAD-reducing hydrogenase subunit HoxF"/>
    <property type="match status" value="1"/>
</dbReference>
<dbReference type="SMART" id="SM00928">
    <property type="entry name" value="NADH_4Fe-4S"/>
    <property type="match status" value="1"/>
</dbReference>
<dbReference type="PANTHER" id="PTHR43578">
    <property type="entry name" value="NADH-QUINONE OXIDOREDUCTASE SUBUNIT F"/>
    <property type="match status" value="1"/>
</dbReference>
<dbReference type="Gene3D" id="3.10.20.600">
    <property type="match status" value="1"/>
</dbReference>